<evidence type="ECO:0000256" key="1">
    <source>
        <dbReference type="SAM" id="MobiDB-lite"/>
    </source>
</evidence>
<dbReference type="AlphaFoldDB" id="A0A382WWV3"/>
<feature type="compositionally biased region" description="Basic and acidic residues" evidence="1">
    <location>
        <begin position="15"/>
        <end position="24"/>
    </location>
</feature>
<evidence type="ECO:0000313" key="2">
    <source>
        <dbReference type="EMBL" id="SVD63386.1"/>
    </source>
</evidence>
<name>A0A382WWV3_9ZZZZ</name>
<accession>A0A382WWV3</accession>
<proteinExistence type="predicted"/>
<protein>
    <submittedName>
        <fullName evidence="2">Uncharacterized protein</fullName>
    </submittedName>
</protein>
<reference evidence="2" key="1">
    <citation type="submission" date="2018-05" db="EMBL/GenBank/DDBJ databases">
        <authorList>
            <person name="Lanie J.A."/>
            <person name="Ng W.-L."/>
            <person name="Kazmierczak K.M."/>
            <person name="Andrzejewski T.M."/>
            <person name="Davidsen T.M."/>
            <person name="Wayne K.J."/>
            <person name="Tettelin H."/>
            <person name="Glass J.I."/>
            <person name="Rusch D."/>
            <person name="Podicherti R."/>
            <person name="Tsui H.-C.T."/>
            <person name="Winkler M.E."/>
        </authorList>
    </citation>
    <scope>NUCLEOTIDE SEQUENCE</scope>
</reference>
<feature type="non-terminal residue" evidence="2">
    <location>
        <position position="1"/>
    </location>
</feature>
<gene>
    <name evidence="2" type="ORF">METZ01_LOCUS416240</name>
</gene>
<organism evidence="2">
    <name type="scientific">marine metagenome</name>
    <dbReference type="NCBI Taxonomy" id="408172"/>
    <lineage>
        <taxon>unclassified sequences</taxon>
        <taxon>metagenomes</taxon>
        <taxon>ecological metagenomes</taxon>
    </lineage>
</organism>
<feature type="region of interest" description="Disordered" evidence="1">
    <location>
        <begin position="1"/>
        <end position="24"/>
    </location>
</feature>
<sequence length="24" mass="2727">KEISDTPTSGYKELYIARDADQPE</sequence>
<dbReference type="EMBL" id="UINC01163206">
    <property type="protein sequence ID" value="SVD63386.1"/>
    <property type="molecule type" value="Genomic_DNA"/>
</dbReference>